<dbReference type="Proteomes" id="UP001155027">
    <property type="component" value="Unassembled WGS sequence"/>
</dbReference>
<dbReference type="FunFam" id="3.40.309.10:FF:000012">
    <property type="entry name" value="Betaine aldehyde dehydrogenase"/>
    <property type="match status" value="1"/>
</dbReference>
<dbReference type="InterPro" id="IPR016162">
    <property type="entry name" value="Ald_DH_N"/>
</dbReference>
<dbReference type="InterPro" id="IPR016163">
    <property type="entry name" value="Ald_DH_C"/>
</dbReference>
<accession>A0A9X2Q3E6</accession>
<evidence type="ECO:0000256" key="2">
    <source>
        <dbReference type="ARBA" id="ARBA00023002"/>
    </source>
</evidence>
<keyword evidence="2 5" id="KW-0560">Oxidoreductase</keyword>
<feature type="region of interest" description="Disordered" evidence="3">
    <location>
        <begin position="484"/>
        <end position="529"/>
    </location>
</feature>
<dbReference type="CDD" id="cd07111">
    <property type="entry name" value="ALDH_F16"/>
    <property type="match status" value="1"/>
</dbReference>
<feature type="compositionally biased region" description="Polar residues" evidence="3">
    <location>
        <begin position="494"/>
        <end position="505"/>
    </location>
</feature>
<evidence type="ECO:0000313" key="5">
    <source>
        <dbReference type="EMBL" id="MCS3678851.1"/>
    </source>
</evidence>
<gene>
    <name evidence="5" type="ORF">GGP71_002793</name>
</gene>
<feature type="compositionally biased region" description="Low complexity" evidence="3">
    <location>
        <begin position="506"/>
        <end position="522"/>
    </location>
</feature>
<comment type="caution">
    <text evidence="5">The sequence shown here is derived from an EMBL/GenBank/DDBJ whole genome shotgun (WGS) entry which is preliminary data.</text>
</comment>
<dbReference type="Gene3D" id="3.40.309.10">
    <property type="entry name" value="Aldehyde Dehydrogenase, Chain A, domain 2"/>
    <property type="match status" value="1"/>
</dbReference>
<sequence length="529" mass="57374">MAELEAAPNTARELLFGDEWEYAPAPQSADHVRLDDHYGPFIDGEFREVDEYFPSINPATEEPLAEVGLADEAVVDEAVGAARTAYESHWRDLPGKERAKYIYRIGRMIKEKSREFAVLESVDGGKPIRESRDMDIPLVAAHFFHYAGWADKLEYALPGPGRPRSLGVCGQIIPWNFPLLMAAWKLAPALATGNTVVLKPAETTPLTALKLAEVIQEAGLPPGVVNIVQGAGEVGSALVEHPDVDKIAFTGSTGVGKHIQKQLAGTKKRLTLELGGKGANIVFEDAPIDQAVEGIVDGIYFNQGHVCCAGSRLLVQESVAAEVTRKLRDRIATLRVGDPLDKNTDIGAINSKPQLEKIRRLVDVGEREGADKFQPECNLPDDGFWFPPTVFTNVTQSHRIAQEEIFGPVLSVTTFRTPEEAVERANNTEYGLASGIWSDKGSKLFSISQALKSGVVWGNTYNKFDPASPFGGYKESGFGREGGMHGLLPYLERPSQSWQPQTPTNGSPSTKPASSTSAGASPEPKADDT</sequence>
<dbReference type="RefSeq" id="WP_259080872.1">
    <property type="nucleotide sequence ID" value="NZ_JANUAU010000010.1"/>
</dbReference>
<evidence type="ECO:0000256" key="1">
    <source>
        <dbReference type="ARBA" id="ARBA00009986"/>
    </source>
</evidence>
<dbReference type="Pfam" id="PF00171">
    <property type="entry name" value="Aldedh"/>
    <property type="match status" value="1"/>
</dbReference>
<organism evidence="5 6">
    <name type="scientific">Salinibacter ruber</name>
    <dbReference type="NCBI Taxonomy" id="146919"/>
    <lineage>
        <taxon>Bacteria</taxon>
        <taxon>Pseudomonadati</taxon>
        <taxon>Rhodothermota</taxon>
        <taxon>Rhodothermia</taxon>
        <taxon>Rhodothermales</taxon>
        <taxon>Salinibacteraceae</taxon>
        <taxon>Salinibacter</taxon>
    </lineage>
</organism>
<evidence type="ECO:0000313" key="6">
    <source>
        <dbReference type="Proteomes" id="UP001155027"/>
    </source>
</evidence>
<dbReference type="FunFam" id="3.40.605.10:FF:000001">
    <property type="entry name" value="Aldehyde dehydrogenase 1"/>
    <property type="match status" value="1"/>
</dbReference>
<protein>
    <submittedName>
        <fullName evidence="5">Aldehyde dehydrogenase (NAD+)</fullName>
        <ecNumber evidence="5">1.2.1.3</ecNumber>
    </submittedName>
</protein>
<dbReference type="EC" id="1.2.1.3" evidence="5"/>
<reference evidence="5" key="1">
    <citation type="submission" date="2022-08" db="EMBL/GenBank/DDBJ databases">
        <title>Genomic Encyclopedia of Type Strains, Phase V (KMG-V): Genome sequencing to study the core and pangenomes of soil and plant-associated prokaryotes.</title>
        <authorList>
            <person name="Whitman W."/>
        </authorList>
    </citation>
    <scope>NUCLEOTIDE SEQUENCE</scope>
    <source>
        <strain evidence="5">0</strain>
    </source>
</reference>
<name>A0A9X2Q3E6_9BACT</name>
<dbReference type="SUPFAM" id="SSF53720">
    <property type="entry name" value="ALDH-like"/>
    <property type="match status" value="1"/>
</dbReference>
<dbReference type="AlphaFoldDB" id="A0A9X2Q3E6"/>
<dbReference type="GO" id="GO:0004029">
    <property type="term" value="F:aldehyde dehydrogenase (NAD+) activity"/>
    <property type="evidence" value="ECO:0007669"/>
    <property type="project" value="UniProtKB-EC"/>
</dbReference>
<dbReference type="InterPro" id="IPR016161">
    <property type="entry name" value="Ald_DH/histidinol_DH"/>
</dbReference>
<dbReference type="PANTHER" id="PTHR11699">
    <property type="entry name" value="ALDEHYDE DEHYDROGENASE-RELATED"/>
    <property type="match status" value="1"/>
</dbReference>
<feature type="domain" description="Aldehyde dehydrogenase" evidence="4">
    <location>
        <begin position="51"/>
        <end position="492"/>
    </location>
</feature>
<proteinExistence type="inferred from homology"/>
<evidence type="ECO:0000256" key="3">
    <source>
        <dbReference type="SAM" id="MobiDB-lite"/>
    </source>
</evidence>
<dbReference type="EMBL" id="JANUAU010000010">
    <property type="protein sequence ID" value="MCS3678851.1"/>
    <property type="molecule type" value="Genomic_DNA"/>
</dbReference>
<dbReference type="InterPro" id="IPR015590">
    <property type="entry name" value="Aldehyde_DH_dom"/>
</dbReference>
<comment type="similarity">
    <text evidence="1">Belongs to the aldehyde dehydrogenase family.</text>
</comment>
<dbReference type="Gene3D" id="3.40.605.10">
    <property type="entry name" value="Aldehyde Dehydrogenase, Chain A, domain 1"/>
    <property type="match status" value="1"/>
</dbReference>
<evidence type="ECO:0000259" key="4">
    <source>
        <dbReference type="Pfam" id="PF00171"/>
    </source>
</evidence>